<sequence>MNPTSSVLLRKGLVMFGWSKKNRTISLDSRTFQAQGPARSTVTAEPFLIGSSGVYIEKMYGSWLELESWLSSVRKSWDVLFSNVEASAIPRQAFQSSPALSHVTYPALRPPSAQLVMNKDINQEIQDHLRVKLMIRSYQNQLELDFYGLTESDLDREFVLLPTTFIGDDRTRLTIREIVDRLKAIYCHHTGVEYMRLTNYDQQEGIRRHFEAQRVTELTPSQKKVLFQRLMHSTKFEDCRAKDWPSENRFGLRVQSPDSYNKTSH</sequence>
<keyword evidence="5" id="KW-1185">Reference proteome</keyword>
<dbReference type="InterPro" id="IPR029061">
    <property type="entry name" value="THDP-binding"/>
</dbReference>
<reference evidence="6" key="1">
    <citation type="submission" date="2022-11" db="UniProtKB">
        <authorList>
            <consortium name="WormBaseParasite"/>
        </authorList>
    </citation>
    <scope>IDENTIFICATION</scope>
</reference>
<dbReference type="GO" id="GO:0004591">
    <property type="term" value="F:oxoglutarate dehydrogenase (succinyl-transferring) activity"/>
    <property type="evidence" value="ECO:0007669"/>
    <property type="project" value="TreeGrafter"/>
</dbReference>
<dbReference type="GO" id="GO:0006099">
    <property type="term" value="P:tricarboxylic acid cycle"/>
    <property type="evidence" value="ECO:0007669"/>
    <property type="project" value="TreeGrafter"/>
</dbReference>
<accession>A0A915E3U9</accession>
<dbReference type="GO" id="GO:0030976">
    <property type="term" value="F:thiamine pyrophosphate binding"/>
    <property type="evidence" value="ECO:0007669"/>
    <property type="project" value="InterPro"/>
</dbReference>
<comment type="cofactor">
    <cofactor evidence="1">
        <name>thiamine diphosphate</name>
        <dbReference type="ChEBI" id="CHEBI:58937"/>
    </cofactor>
</comment>
<proteinExistence type="inferred from homology"/>
<dbReference type="GO" id="GO:0045252">
    <property type="term" value="C:oxoglutarate dehydrogenase complex"/>
    <property type="evidence" value="ECO:0007669"/>
    <property type="project" value="TreeGrafter"/>
</dbReference>
<evidence type="ECO:0000256" key="3">
    <source>
        <dbReference type="ARBA" id="ARBA00023002"/>
    </source>
</evidence>
<dbReference type="Gene3D" id="3.40.50.970">
    <property type="match status" value="1"/>
</dbReference>
<evidence type="ECO:0000313" key="5">
    <source>
        <dbReference type="Proteomes" id="UP000887574"/>
    </source>
</evidence>
<comment type="similarity">
    <text evidence="2">Belongs to the alpha-ketoglutarate dehydrogenase family.</text>
</comment>
<dbReference type="PANTHER" id="PTHR23152">
    <property type="entry name" value="2-OXOGLUTARATE DEHYDROGENASE"/>
    <property type="match status" value="1"/>
</dbReference>
<organism evidence="5 6">
    <name type="scientific">Ditylenchus dipsaci</name>
    <dbReference type="NCBI Taxonomy" id="166011"/>
    <lineage>
        <taxon>Eukaryota</taxon>
        <taxon>Metazoa</taxon>
        <taxon>Ecdysozoa</taxon>
        <taxon>Nematoda</taxon>
        <taxon>Chromadorea</taxon>
        <taxon>Rhabditida</taxon>
        <taxon>Tylenchina</taxon>
        <taxon>Tylenchomorpha</taxon>
        <taxon>Sphaerularioidea</taxon>
        <taxon>Anguinidae</taxon>
        <taxon>Anguininae</taxon>
        <taxon>Ditylenchus</taxon>
    </lineage>
</organism>
<keyword evidence="4" id="KW-0786">Thiamine pyrophosphate</keyword>
<dbReference type="GO" id="GO:0005739">
    <property type="term" value="C:mitochondrion"/>
    <property type="evidence" value="ECO:0007669"/>
    <property type="project" value="TreeGrafter"/>
</dbReference>
<evidence type="ECO:0000313" key="6">
    <source>
        <dbReference type="WBParaSite" id="jg26420"/>
    </source>
</evidence>
<dbReference type="SUPFAM" id="SSF52518">
    <property type="entry name" value="Thiamin diphosphate-binding fold (THDP-binding)"/>
    <property type="match status" value="1"/>
</dbReference>
<evidence type="ECO:0000256" key="4">
    <source>
        <dbReference type="ARBA" id="ARBA00023052"/>
    </source>
</evidence>
<evidence type="ECO:0000256" key="1">
    <source>
        <dbReference type="ARBA" id="ARBA00001964"/>
    </source>
</evidence>
<dbReference type="Proteomes" id="UP000887574">
    <property type="component" value="Unplaced"/>
</dbReference>
<protein>
    <submittedName>
        <fullName evidence="6">Uncharacterized protein</fullName>
    </submittedName>
</protein>
<evidence type="ECO:0000256" key="2">
    <source>
        <dbReference type="ARBA" id="ARBA00006936"/>
    </source>
</evidence>
<dbReference type="Gene3D" id="1.10.287.1150">
    <property type="entry name" value="TPP helical domain"/>
    <property type="match status" value="1"/>
</dbReference>
<keyword evidence="3" id="KW-0560">Oxidoreductase</keyword>
<name>A0A915E3U9_9BILA</name>
<dbReference type="InterPro" id="IPR011603">
    <property type="entry name" value="2oxoglutarate_DH_E1"/>
</dbReference>
<dbReference type="PANTHER" id="PTHR23152:SF4">
    <property type="entry name" value="2-OXOADIPATE DEHYDROGENASE COMPLEX COMPONENT E1"/>
    <property type="match status" value="1"/>
</dbReference>
<dbReference type="WBParaSite" id="jg26420">
    <property type="protein sequence ID" value="jg26420"/>
    <property type="gene ID" value="jg26420"/>
</dbReference>
<dbReference type="AlphaFoldDB" id="A0A915E3U9"/>